<dbReference type="AlphaFoldDB" id="A0A0G0XKP4"/>
<keyword evidence="1" id="KW-1133">Transmembrane helix</keyword>
<gene>
    <name evidence="2" type="ORF">UU83_C0013G0017</name>
</gene>
<organism evidence="2 3">
    <name type="scientific">Candidatus Jorgensenbacteria bacterium GW2011_GWF2_41_8</name>
    <dbReference type="NCBI Taxonomy" id="1618667"/>
    <lineage>
        <taxon>Bacteria</taxon>
        <taxon>Candidatus Joergenseniibacteriota</taxon>
    </lineage>
</organism>
<evidence type="ECO:0000313" key="2">
    <source>
        <dbReference type="EMBL" id="KKS25002.1"/>
    </source>
</evidence>
<comment type="caution">
    <text evidence="2">The sequence shown here is derived from an EMBL/GenBank/DDBJ whole genome shotgun (WGS) entry which is preliminary data.</text>
</comment>
<evidence type="ECO:0000313" key="3">
    <source>
        <dbReference type="Proteomes" id="UP000033856"/>
    </source>
</evidence>
<name>A0A0G0XKP4_9BACT</name>
<feature type="non-terminal residue" evidence="2">
    <location>
        <position position="173"/>
    </location>
</feature>
<feature type="transmembrane region" description="Helical" evidence="1">
    <location>
        <begin position="41"/>
        <end position="63"/>
    </location>
</feature>
<keyword evidence="1" id="KW-0812">Transmembrane</keyword>
<accession>A0A0G0XKP4</accession>
<dbReference type="EMBL" id="LCCD01000013">
    <property type="protein sequence ID" value="KKS25002.1"/>
    <property type="molecule type" value="Genomic_DNA"/>
</dbReference>
<protein>
    <submittedName>
        <fullName evidence="2">Uncharacterized protein</fullName>
    </submittedName>
</protein>
<evidence type="ECO:0000256" key="1">
    <source>
        <dbReference type="SAM" id="Phobius"/>
    </source>
</evidence>
<feature type="transmembrane region" description="Helical" evidence="1">
    <location>
        <begin position="6"/>
        <end position="29"/>
    </location>
</feature>
<feature type="transmembrane region" description="Helical" evidence="1">
    <location>
        <begin position="112"/>
        <end position="130"/>
    </location>
</feature>
<proteinExistence type="predicted"/>
<sequence length="173" mass="20268">MLDAAKLAIAIKSTIFLSFFVLLFIYFYYRYFWDNPGARDLFKIFIPSFGFIVLVKFLIGLFYKDYIQELFFFYAIPSPKAMSLIWPLIALLTFFGFLYYRRKIEALSKNKFLLILFLIFFALALGVAGIREGAKSIADPFTRTFWEYSGNMGLVRTVKDFLHNYISLIPRLA</sequence>
<reference evidence="2 3" key="1">
    <citation type="journal article" date="2015" name="Nature">
        <title>rRNA introns, odd ribosomes, and small enigmatic genomes across a large radiation of phyla.</title>
        <authorList>
            <person name="Brown C.T."/>
            <person name="Hug L.A."/>
            <person name="Thomas B.C."/>
            <person name="Sharon I."/>
            <person name="Castelle C.J."/>
            <person name="Singh A."/>
            <person name="Wilkins M.J."/>
            <person name="Williams K.H."/>
            <person name="Banfield J.F."/>
        </authorList>
    </citation>
    <scope>NUCLEOTIDE SEQUENCE [LARGE SCALE GENOMIC DNA]</scope>
</reference>
<keyword evidence="1" id="KW-0472">Membrane</keyword>
<feature type="transmembrane region" description="Helical" evidence="1">
    <location>
        <begin position="83"/>
        <end position="100"/>
    </location>
</feature>
<dbReference type="Proteomes" id="UP000033856">
    <property type="component" value="Unassembled WGS sequence"/>
</dbReference>